<comment type="caution">
    <text evidence="7">The sequence shown here is derived from an EMBL/GenBank/DDBJ whole genome shotgun (WGS) entry which is preliminary data.</text>
</comment>
<dbReference type="EMBL" id="MGJL01000006">
    <property type="protein sequence ID" value="OGN08378.1"/>
    <property type="molecule type" value="Genomic_DNA"/>
</dbReference>
<dbReference type="PANTHER" id="PTHR34138:SF1">
    <property type="entry name" value="CELL SHAPE-DETERMINING PROTEIN MREC"/>
    <property type="match status" value="1"/>
</dbReference>
<evidence type="ECO:0000259" key="6">
    <source>
        <dbReference type="Pfam" id="PF04085"/>
    </source>
</evidence>
<evidence type="ECO:0000313" key="8">
    <source>
        <dbReference type="Proteomes" id="UP000178023"/>
    </source>
</evidence>
<comment type="similarity">
    <text evidence="1 5">Belongs to the MreC family.</text>
</comment>
<reference evidence="7 8" key="1">
    <citation type="journal article" date="2016" name="Nat. Commun.">
        <title>Thousands of microbial genomes shed light on interconnected biogeochemical processes in an aquifer system.</title>
        <authorList>
            <person name="Anantharaman K."/>
            <person name="Brown C.T."/>
            <person name="Hug L.A."/>
            <person name="Sharon I."/>
            <person name="Castelle C.J."/>
            <person name="Probst A.J."/>
            <person name="Thomas B.C."/>
            <person name="Singh A."/>
            <person name="Wilkins M.J."/>
            <person name="Karaoz U."/>
            <person name="Brodie E.L."/>
            <person name="Williams K.H."/>
            <person name="Hubbard S.S."/>
            <person name="Banfield J.F."/>
        </authorList>
    </citation>
    <scope>NUCLEOTIDE SEQUENCE [LARGE SCALE GENOMIC DNA]</scope>
</reference>
<dbReference type="InterPro" id="IPR055342">
    <property type="entry name" value="MreC_beta-barrel_core"/>
</dbReference>
<dbReference type="InterPro" id="IPR007221">
    <property type="entry name" value="MreC"/>
</dbReference>
<dbReference type="GO" id="GO:0005886">
    <property type="term" value="C:plasma membrane"/>
    <property type="evidence" value="ECO:0007669"/>
    <property type="project" value="TreeGrafter"/>
</dbReference>
<comment type="function">
    <text evidence="5">Involved in formation and maintenance of cell shape.</text>
</comment>
<evidence type="ECO:0000256" key="1">
    <source>
        <dbReference type="ARBA" id="ARBA00009369"/>
    </source>
</evidence>
<dbReference type="Gene3D" id="2.40.10.350">
    <property type="entry name" value="Rod shape-determining protein MreC, domain 2"/>
    <property type="match status" value="1"/>
</dbReference>
<dbReference type="PIRSF" id="PIRSF038471">
    <property type="entry name" value="MreC"/>
    <property type="match status" value="1"/>
</dbReference>
<dbReference type="AlphaFoldDB" id="A0A1F8F6Y1"/>
<evidence type="ECO:0000313" key="7">
    <source>
        <dbReference type="EMBL" id="OGN08378.1"/>
    </source>
</evidence>
<sequence length="267" mass="29441">MKRPSFKLILSLTLVAVFFILVNRYFLHDAVNELAASLIKKPAVALFRQFNKARSFTDALKNWKQLAKDNEQIRSKNADLTYELLKLEAIKDENLFLKKALNLPTPANAQLIYGGIYSFNFDPPGYSLLLNLGSASGVNVGDIVVNGEGVLVGQIKEVFKNYSRINFVTDPMFRVAAKARGSKTQGIANGASQDGLYLNLVTNAEEIKEGDIIVTNGSDIFPAALIIGTVEHIEINESRIFKKIRVKPAADGYSLGKVIVIKNNAHQ</sequence>
<gene>
    <name evidence="7" type="ORF">A2750_02800</name>
</gene>
<dbReference type="PANTHER" id="PTHR34138">
    <property type="entry name" value="CELL SHAPE-DETERMINING PROTEIN MREC"/>
    <property type="match status" value="1"/>
</dbReference>
<proteinExistence type="inferred from homology"/>
<evidence type="ECO:0000256" key="3">
    <source>
        <dbReference type="ARBA" id="ARBA00022960"/>
    </source>
</evidence>
<protein>
    <recommendedName>
        <fullName evidence="2 5">Cell shape-determining protein MreC</fullName>
    </recommendedName>
    <alternativeName>
        <fullName evidence="4 5">Cell shape protein MreC</fullName>
    </alternativeName>
</protein>
<dbReference type="InterPro" id="IPR042175">
    <property type="entry name" value="Cell/Rod_MreC_2"/>
</dbReference>
<keyword evidence="3 5" id="KW-0133">Cell shape</keyword>
<dbReference type="NCBIfam" id="TIGR00219">
    <property type="entry name" value="mreC"/>
    <property type="match status" value="1"/>
</dbReference>
<accession>A0A1F8F6Y1</accession>
<dbReference type="Pfam" id="PF04085">
    <property type="entry name" value="MreC"/>
    <property type="match status" value="1"/>
</dbReference>
<evidence type="ECO:0000256" key="4">
    <source>
        <dbReference type="ARBA" id="ARBA00032089"/>
    </source>
</evidence>
<dbReference type="Proteomes" id="UP000178023">
    <property type="component" value="Unassembled WGS sequence"/>
</dbReference>
<evidence type="ECO:0000256" key="5">
    <source>
        <dbReference type="PIRNR" id="PIRNR038471"/>
    </source>
</evidence>
<dbReference type="InterPro" id="IPR042177">
    <property type="entry name" value="Cell/Rod_1"/>
</dbReference>
<dbReference type="GO" id="GO:0008360">
    <property type="term" value="P:regulation of cell shape"/>
    <property type="evidence" value="ECO:0007669"/>
    <property type="project" value="UniProtKB-KW"/>
</dbReference>
<evidence type="ECO:0000256" key="2">
    <source>
        <dbReference type="ARBA" id="ARBA00013855"/>
    </source>
</evidence>
<name>A0A1F8F6Y1_9BACT</name>
<dbReference type="Gene3D" id="2.40.10.340">
    <property type="entry name" value="Rod shape-determining protein MreC, domain 1"/>
    <property type="match status" value="1"/>
</dbReference>
<feature type="domain" description="Rod shape-determining protein MreC beta-barrel core" evidence="6">
    <location>
        <begin position="126"/>
        <end position="262"/>
    </location>
</feature>
<organism evidence="7 8">
    <name type="scientific">Candidatus Yanofskybacteria bacterium RIFCSPHIGHO2_01_FULL_45_42</name>
    <dbReference type="NCBI Taxonomy" id="1802671"/>
    <lineage>
        <taxon>Bacteria</taxon>
        <taxon>Candidatus Yanofskyibacteriota</taxon>
    </lineage>
</organism>